<name>A0ABT0HTC8_9BACT</name>
<evidence type="ECO:0000313" key="3">
    <source>
        <dbReference type="Proteomes" id="UP001202180"/>
    </source>
</evidence>
<dbReference type="InterPro" id="IPR032710">
    <property type="entry name" value="NTF2-like_dom_sf"/>
</dbReference>
<reference evidence="2 3" key="1">
    <citation type="submission" date="2022-04" db="EMBL/GenBank/DDBJ databases">
        <title>Spirosoma sp. strain RP8 genome sequencing and assembly.</title>
        <authorList>
            <person name="Jung Y."/>
        </authorList>
    </citation>
    <scope>NUCLEOTIDE SEQUENCE [LARGE SCALE GENOMIC DNA]</scope>
    <source>
        <strain evidence="2 3">RP8</strain>
    </source>
</reference>
<feature type="domain" description="SnoaL-like" evidence="1">
    <location>
        <begin position="11"/>
        <end position="107"/>
    </location>
</feature>
<dbReference type="Pfam" id="PF12680">
    <property type="entry name" value="SnoaL_2"/>
    <property type="match status" value="1"/>
</dbReference>
<proteinExistence type="predicted"/>
<dbReference type="EMBL" id="JALPRF010000008">
    <property type="protein sequence ID" value="MCK8495418.1"/>
    <property type="molecule type" value="Genomic_DNA"/>
</dbReference>
<dbReference type="Proteomes" id="UP001202180">
    <property type="component" value="Unassembled WGS sequence"/>
</dbReference>
<dbReference type="Gene3D" id="3.10.450.50">
    <property type="match status" value="1"/>
</dbReference>
<dbReference type="RefSeq" id="WP_248480197.1">
    <property type="nucleotide sequence ID" value="NZ_JALPRF010000008.1"/>
</dbReference>
<keyword evidence="3" id="KW-1185">Reference proteome</keyword>
<evidence type="ECO:0000313" key="2">
    <source>
        <dbReference type="EMBL" id="MCK8495418.1"/>
    </source>
</evidence>
<comment type="caution">
    <text evidence="2">The sequence shown here is derived from an EMBL/GenBank/DDBJ whole genome shotgun (WGS) entry which is preliminary data.</text>
</comment>
<dbReference type="SUPFAM" id="SSF54427">
    <property type="entry name" value="NTF2-like"/>
    <property type="match status" value="1"/>
</dbReference>
<accession>A0ABT0HTC8</accession>
<dbReference type="InterPro" id="IPR037401">
    <property type="entry name" value="SnoaL-like"/>
</dbReference>
<protein>
    <submittedName>
        <fullName evidence="2">Nuclear transport factor 2 family protein</fullName>
    </submittedName>
</protein>
<gene>
    <name evidence="2" type="ORF">M0L20_26370</name>
</gene>
<sequence length="115" mass="12865">MSETNKAVLEKANAAVTKGDNEGFLAYCTEDTQWVFVGEQTLQGKEAVRQWMATAYAEPPVFMVEQLIAEGDFVTAIGRINLKEETGEIIPYSYCDVWRFSEGKMAELKAFVIKA</sequence>
<evidence type="ECO:0000259" key="1">
    <source>
        <dbReference type="Pfam" id="PF12680"/>
    </source>
</evidence>
<organism evidence="2 3">
    <name type="scientific">Spirosoma liriopis</name>
    <dbReference type="NCBI Taxonomy" id="2937440"/>
    <lineage>
        <taxon>Bacteria</taxon>
        <taxon>Pseudomonadati</taxon>
        <taxon>Bacteroidota</taxon>
        <taxon>Cytophagia</taxon>
        <taxon>Cytophagales</taxon>
        <taxon>Cytophagaceae</taxon>
        <taxon>Spirosoma</taxon>
    </lineage>
</organism>